<dbReference type="Pfam" id="PF02833">
    <property type="entry name" value="DHHA2"/>
    <property type="match status" value="1"/>
</dbReference>
<evidence type="ECO:0000256" key="2">
    <source>
        <dbReference type="ARBA" id="ARBA00022723"/>
    </source>
</evidence>
<comment type="caution">
    <text evidence="6">The sequence shown here is derived from an EMBL/GenBank/DDBJ whole genome shotgun (WGS) entry which is preliminary data.</text>
</comment>
<evidence type="ECO:0000256" key="1">
    <source>
        <dbReference type="ARBA" id="ARBA00001936"/>
    </source>
</evidence>
<evidence type="ECO:0000313" key="6">
    <source>
        <dbReference type="EMBL" id="KAK1566413.1"/>
    </source>
</evidence>
<reference evidence="6" key="1">
    <citation type="submission" date="2021-06" db="EMBL/GenBank/DDBJ databases">
        <title>Comparative genomics, transcriptomics and evolutionary studies reveal genomic signatures of adaptation to plant cell wall in hemibiotrophic fungi.</title>
        <authorList>
            <consortium name="DOE Joint Genome Institute"/>
            <person name="Baroncelli R."/>
            <person name="Diaz J.F."/>
            <person name="Benocci T."/>
            <person name="Peng M."/>
            <person name="Battaglia E."/>
            <person name="Haridas S."/>
            <person name="Andreopoulos W."/>
            <person name="Labutti K."/>
            <person name="Pangilinan J."/>
            <person name="Floch G.L."/>
            <person name="Makela M.R."/>
            <person name="Henrissat B."/>
            <person name="Grigoriev I.V."/>
            <person name="Crouch J.A."/>
            <person name="De Vries R.P."/>
            <person name="Sukno S.A."/>
            <person name="Thon M.R."/>
        </authorList>
    </citation>
    <scope>NUCLEOTIDE SEQUENCE</scope>
    <source>
        <strain evidence="6">CBS 125086</strain>
    </source>
</reference>
<dbReference type="AlphaFoldDB" id="A0AAD8PKE1"/>
<protein>
    <submittedName>
        <fullName evidence="6">Exopolyphosphatase</fullName>
    </submittedName>
</protein>
<dbReference type="SUPFAM" id="SSF64182">
    <property type="entry name" value="DHH phosphoesterases"/>
    <property type="match status" value="1"/>
</dbReference>
<keyword evidence="4" id="KW-0464">Manganese</keyword>
<evidence type="ECO:0000256" key="3">
    <source>
        <dbReference type="ARBA" id="ARBA00022801"/>
    </source>
</evidence>
<keyword evidence="2" id="KW-0479">Metal-binding</keyword>
<dbReference type="GeneID" id="85448590"/>
<dbReference type="PANTHER" id="PTHR12112:SF39">
    <property type="entry name" value="EG:152A3.5 PROTEIN (FBGN0003116_PN PROTEIN)"/>
    <property type="match status" value="1"/>
</dbReference>
<dbReference type="InterPro" id="IPR001667">
    <property type="entry name" value="DDH_dom"/>
</dbReference>
<evidence type="ECO:0000313" key="7">
    <source>
        <dbReference type="Proteomes" id="UP001230504"/>
    </source>
</evidence>
<dbReference type="GO" id="GO:0004309">
    <property type="term" value="F:exopolyphosphatase activity"/>
    <property type="evidence" value="ECO:0007669"/>
    <property type="project" value="TreeGrafter"/>
</dbReference>
<dbReference type="Gene3D" id="3.10.310.20">
    <property type="entry name" value="DHHA2 domain"/>
    <property type="match status" value="1"/>
</dbReference>
<dbReference type="Proteomes" id="UP001230504">
    <property type="component" value="Unassembled WGS sequence"/>
</dbReference>
<accession>A0AAD8PKE1</accession>
<dbReference type="PANTHER" id="PTHR12112">
    <property type="entry name" value="BNIP - RELATED"/>
    <property type="match status" value="1"/>
</dbReference>
<keyword evidence="7" id="KW-1185">Reference proteome</keyword>
<evidence type="ECO:0000259" key="5">
    <source>
        <dbReference type="SMART" id="SM01131"/>
    </source>
</evidence>
<dbReference type="GO" id="GO:0005737">
    <property type="term" value="C:cytoplasm"/>
    <property type="evidence" value="ECO:0007669"/>
    <property type="project" value="InterPro"/>
</dbReference>
<dbReference type="Pfam" id="PF01368">
    <property type="entry name" value="DHH"/>
    <property type="match status" value="1"/>
</dbReference>
<sequence length="404" mass="44074">MPPRVSLGAFLARARSALTAPASQRASPLTLVVGNESADLDSLCSAVVYAYLRTHAPPHTLHVPVSNLARDDLKLRTEMTASLAHARLAPDDLLTLDDLPDDLAPRDTRWVLVDHNALTGDLAARYAARVVGCVDHHADEGAVPRDTADEPRVIETCGSCSSLVVEHCRPAWEEALAEADPRDDADVDAHLAQLSLAAILIDTTNLKSKDKTTDKDVAAVSFLERLAPAPYSRDALFDEISAVKEDISSLSFRDVFRKDYKQWEDQSADGGGRQLMGTSAVVQNLGYLVDKAGGDEQAMLRDFRKWAEEKALDIGVIMTTAHPGGKLEREVLVWAFNEAAVVSCKAFYERCKGELGLAPWRAGRLDDDARECEWRAAWTQANVAASRKQVAPMLREAIRGGARL</sequence>
<proteinExistence type="predicted"/>
<gene>
    <name evidence="6" type="ORF">LY79DRAFT_674730</name>
</gene>
<dbReference type="InterPro" id="IPR038763">
    <property type="entry name" value="DHH_sf"/>
</dbReference>
<dbReference type="GO" id="GO:0046872">
    <property type="term" value="F:metal ion binding"/>
    <property type="evidence" value="ECO:0007669"/>
    <property type="project" value="UniProtKB-KW"/>
</dbReference>
<dbReference type="EMBL" id="JAHLJV010000140">
    <property type="protein sequence ID" value="KAK1566413.1"/>
    <property type="molecule type" value="Genomic_DNA"/>
</dbReference>
<dbReference type="InterPro" id="IPR004097">
    <property type="entry name" value="DHHA2"/>
</dbReference>
<name>A0AAD8PKE1_9PEZI</name>
<dbReference type="RefSeq" id="XP_060407577.1">
    <property type="nucleotide sequence ID" value="XM_060564350.1"/>
</dbReference>
<organism evidence="6 7">
    <name type="scientific">Colletotrichum navitas</name>
    <dbReference type="NCBI Taxonomy" id="681940"/>
    <lineage>
        <taxon>Eukaryota</taxon>
        <taxon>Fungi</taxon>
        <taxon>Dikarya</taxon>
        <taxon>Ascomycota</taxon>
        <taxon>Pezizomycotina</taxon>
        <taxon>Sordariomycetes</taxon>
        <taxon>Hypocreomycetidae</taxon>
        <taxon>Glomerellales</taxon>
        <taxon>Glomerellaceae</taxon>
        <taxon>Colletotrichum</taxon>
        <taxon>Colletotrichum graminicola species complex</taxon>
    </lineage>
</organism>
<dbReference type="InterPro" id="IPR038222">
    <property type="entry name" value="DHHA2_dom_sf"/>
</dbReference>
<dbReference type="SMART" id="SM01131">
    <property type="entry name" value="DHHA2"/>
    <property type="match status" value="1"/>
</dbReference>
<dbReference type="Gene3D" id="3.90.1640.10">
    <property type="entry name" value="inorganic pyrophosphatase (n-terminal core)"/>
    <property type="match status" value="1"/>
</dbReference>
<comment type="cofactor">
    <cofactor evidence="1">
        <name>Mn(2+)</name>
        <dbReference type="ChEBI" id="CHEBI:29035"/>
    </cofactor>
</comment>
<feature type="domain" description="DHHA2" evidence="5">
    <location>
        <begin position="237"/>
        <end position="398"/>
    </location>
</feature>
<evidence type="ECO:0000256" key="4">
    <source>
        <dbReference type="ARBA" id="ARBA00023211"/>
    </source>
</evidence>
<keyword evidence="3" id="KW-0378">Hydrolase</keyword>